<accession>A0A1Y6LVQ2</accession>
<dbReference type="EMBL" id="LT882685">
    <property type="protein sequence ID" value="SMY28474.1"/>
    <property type="molecule type" value="Genomic_DNA"/>
</dbReference>
<evidence type="ECO:0000313" key="5">
    <source>
        <dbReference type="Proteomes" id="UP000215453"/>
    </source>
</evidence>
<gene>
    <name evidence="4" type="ORF">ZT1A5_G9919</name>
</gene>
<feature type="compositionally biased region" description="Basic and acidic residues" evidence="3">
    <location>
        <begin position="236"/>
        <end position="249"/>
    </location>
</feature>
<evidence type="ECO:0000256" key="2">
    <source>
        <dbReference type="ARBA" id="ARBA00022801"/>
    </source>
</evidence>
<evidence type="ECO:0000256" key="3">
    <source>
        <dbReference type="SAM" id="MobiDB-lite"/>
    </source>
</evidence>
<dbReference type="InterPro" id="IPR000801">
    <property type="entry name" value="Esterase-like"/>
</dbReference>
<keyword evidence="2" id="KW-0378">Hydrolase</keyword>
<dbReference type="InterPro" id="IPR029058">
    <property type="entry name" value="AB_hydrolase_fold"/>
</dbReference>
<dbReference type="AlphaFoldDB" id="A0A1Y6LVQ2"/>
<name>A0A1Y6LVQ2_ZYMTR</name>
<evidence type="ECO:0000256" key="1">
    <source>
        <dbReference type="ARBA" id="ARBA00005622"/>
    </source>
</evidence>
<proteinExistence type="inferred from homology"/>
<protein>
    <recommendedName>
        <fullName evidence="6">AB hydrolase-1 domain-containing protein</fullName>
    </recommendedName>
</protein>
<reference evidence="4 5" key="1">
    <citation type="submission" date="2016-10" db="EMBL/GenBank/DDBJ databases">
        <authorList>
            <person name="Varghese N."/>
        </authorList>
    </citation>
    <scope>NUCLEOTIDE SEQUENCE [LARGE SCALE GENOMIC DNA]</scope>
</reference>
<comment type="similarity">
    <text evidence="1">Belongs to the esterase D family.</text>
</comment>
<dbReference type="PANTHER" id="PTHR40841:SF2">
    <property type="entry name" value="SIDEROPHORE-DEGRADING ESTERASE (EUROFUNG)"/>
    <property type="match status" value="1"/>
</dbReference>
<dbReference type="InterPro" id="IPR052558">
    <property type="entry name" value="Siderophore_Hydrolase_D"/>
</dbReference>
<dbReference type="GO" id="GO:0016788">
    <property type="term" value="F:hydrolase activity, acting on ester bonds"/>
    <property type="evidence" value="ECO:0007669"/>
    <property type="project" value="TreeGrafter"/>
</dbReference>
<feature type="region of interest" description="Disordered" evidence="3">
    <location>
        <begin position="236"/>
        <end position="256"/>
    </location>
</feature>
<dbReference type="Gene3D" id="3.40.50.1820">
    <property type="entry name" value="alpha/beta hydrolase"/>
    <property type="match status" value="1"/>
</dbReference>
<feature type="region of interest" description="Disordered" evidence="3">
    <location>
        <begin position="100"/>
        <end position="120"/>
    </location>
</feature>
<dbReference type="PANTHER" id="PTHR40841">
    <property type="entry name" value="SIDEROPHORE TRIACETYLFUSARININE C ESTERASE"/>
    <property type="match status" value="1"/>
</dbReference>
<sequence length="305" mass="34426">MSLSPSRIPNTCQYTIPTPRGPYLIQIAWPLCWTPNRLPPAADIEKKTPVSSFYLVDSNAYFFTAVEVSRRLESLNGTRSIIVGVGYPPSQFVYDFRRGPDLTPPSRDGTYRPPLDKHGEPRTDLQFGEADVFLEFIRAEVMRRIEEELFTSVGVKEGRKCLFGHSYGGLFSLNALFTKPEMFDGIVAASPSISWSEYSIVTFQEEEFRKKERVIGRPPQVLLTWGSSAKELERRKGESEASFERRKEEAEEPECGDDARAMAERLEDCPHVGAVVTDEFPGWGHGGAAVVGMQRALMWFLLEMD</sequence>
<evidence type="ECO:0000313" key="4">
    <source>
        <dbReference type="EMBL" id="SMY28474.1"/>
    </source>
</evidence>
<organism evidence="4 5">
    <name type="scientific">Zymoseptoria tritici ST99CH_1A5</name>
    <dbReference type="NCBI Taxonomy" id="1276529"/>
    <lineage>
        <taxon>Eukaryota</taxon>
        <taxon>Fungi</taxon>
        <taxon>Dikarya</taxon>
        <taxon>Ascomycota</taxon>
        <taxon>Pezizomycotina</taxon>
        <taxon>Dothideomycetes</taxon>
        <taxon>Dothideomycetidae</taxon>
        <taxon>Mycosphaerellales</taxon>
        <taxon>Mycosphaerellaceae</taxon>
        <taxon>Zymoseptoria</taxon>
    </lineage>
</organism>
<dbReference type="Pfam" id="PF00756">
    <property type="entry name" value="Esterase"/>
    <property type="match status" value="1"/>
</dbReference>
<evidence type="ECO:0008006" key="6">
    <source>
        <dbReference type="Google" id="ProtNLM"/>
    </source>
</evidence>
<dbReference type="Proteomes" id="UP000215453">
    <property type="component" value="Chromosome 10"/>
</dbReference>
<dbReference type="SUPFAM" id="SSF53474">
    <property type="entry name" value="alpha/beta-Hydrolases"/>
    <property type="match status" value="1"/>
</dbReference>